<feature type="region of interest" description="Disordered" evidence="1">
    <location>
        <begin position="1"/>
        <end position="47"/>
    </location>
</feature>
<sequence>MDLKQEIKGRSRWLTQRQSSRNSKRPEEELESDKSKKQKLDENVQAKVADDDTAELKRCLEIVPEDDDDVTIKATLMFSKSPTIVDYMIYKEGKKSYFKIIRADGN</sequence>
<name>A0A699HKB7_TANCI</name>
<protein>
    <submittedName>
        <fullName evidence="2">Uncharacterized protein</fullName>
    </submittedName>
</protein>
<feature type="compositionally biased region" description="Basic and acidic residues" evidence="1">
    <location>
        <begin position="24"/>
        <end position="47"/>
    </location>
</feature>
<dbReference type="EMBL" id="BKCJ010142430">
    <property type="protein sequence ID" value="GEX96916.1"/>
    <property type="molecule type" value="Genomic_DNA"/>
</dbReference>
<reference evidence="2" key="1">
    <citation type="journal article" date="2019" name="Sci. Rep.">
        <title>Draft genome of Tanacetum cinerariifolium, the natural source of mosquito coil.</title>
        <authorList>
            <person name="Yamashiro T."/>
            <person name="Shiraishi A."/>
            <person name="Satake H."/>
            <person name="Nakayama K."/>
        </authorList>
    </citation>
    <scope>NUCLEOTIDE SEQUENCE</scope>
</reference>
<dbReference type="AlphaFoldDB" id="A0A699HKB7"/>
<comment type="caution">
    <text evidence="2">The sequence shown here is derived from an EMBL/GenBank/DDBJ whole genome shotgun (WGS) entry which is preliminary data.</text>
</comment>
<gene>
    <name evidence="2" type="ORF">Tci_368891</name>
</gene>
<accession>A0A699HKB7</accession>
<organism evidence="2">
    <name type="scientific">Tanacetum cinerariifolium</name>
    <name type="common">Dalmatian daisy</name>
    <name type="synonym">Chrysanthemum cinerariifolium</name>
    <dbReference type="NCBI Taxonomy" id="118510"/>
    <lineage>
        <taxon>Eukaryota</taxon>
        <taxon>Viridiplantae</taxon>
        <taxon>Streptophyta</taxon>
        <taxon>Embryophyta</taxon>
        <taxon>Tracheophyta</taxon>
        <taxon>Spermatophyta</taxon>
        <taxon>Magnoliopsida</taxon>
        <taxon>eudicotyledons</taxon>
        <taxon>Gunneridae</taxon>
        <taxon>Pentapetalae</taxon>
        <taxon>asterids</taxon>
        <taxon>campanulids</taxon>
        <taxon>Asterales</taxon>
        <taxon>Asteraceae</taxon>
        <taxon>Asteroideae</taxon>
        <taxon>Anthemideae</taxon>
        <taxon>Anthemidinae</taxon>
        <taxon>Tanacetum</taxon>
    </lineage>
</organism>
<evidence type="ECO:0000313" key="2">
    <source>
        <dbReference type="EMBL" id="GEX96916.1"/>
    </source>
</evidence>
<proteinExistence type="predicted"/>
<evidence type="ECO:0000256" key="1">
    <source>
        <dbReference type="SAM" id="MobiDB-lite"/>
    </source>
</evidence>